<feature type="compositionally biased region" description="Low complexity" evidence="1">
    <location>
        <begin position="102"/>
        <end position="126"/>
    </location>
</feature>
<evidence type="ECO:0000256" key="1">
    <source>
        <dbReference type="SAM" id="MobiDB-lite"/>
    </source>
</evidence>
<feature type="compositionally biased region" description="Polar residues" evidence="1">
    <location>
        <begin position="340"/>
        <end position="349"/>
    </location>
</feature>
<dbReference type="AlphaFoldDB" id="A0A1D3D2U3"/>
<dbReference type="EMBL" id="JROU02000986">
    <property type="protein sequence ID" value="OEH77770.1"/>
    <property type="molecule type" value="Genomic_DNA"/>
</dbReference>
<feature type="compositionally biased region" description="Low complexity" evidence="1">
    <location>
        <begin position="147"/>
        <end position="156"/>
    </location>
</feature>
<dbReference type="VEuPathDB" id="ToxoDB:cyc_04706"/>
<feature type="compositionally biased region" description="Basic residues" evidence="1">
    <location>
        <begin position="131"/>
        <end position="143"/>
    </location>
</feature>
<feature type="compositionally biased region" description="Polar residues" evidence="1">
    <location>
        <begin position="359"/>
        <end position="371"/>
    </location>
</feature>
<dbReference type="Proteomes" id="UP000095192">
    <property type="component" value="Unassembled WGS sequence"/>
</dbReference>
<feature type="region of interest" description="Disordered" evidence="1">
    <location>
        <begin position="102"/>
        <end position="179"/>
    </location>
</feature>
<feature type="region of interest" description="Disordered" evidence="1">
    <location>
        <begin position="340"/>
        <end position="371"/>
    </location>
</feature>
<reference evidence="2 3" key="1">
    <citation type="journal article" date="2016" name="BMC Genomics">
        <title>Comparative genomics reveals Cyclospora cayetanensis possesses coccidia-like metabolism and invasion components but unique surface antigens.</title>
        <authorList>
            <person name="Liu S."/>
            <person name="Wang L."/>
            <person name="Zheng H."/>
            <person name="Xu Z."/>
            <person name="Roellig D.M."/>
            <person name="Li N."/>
            <person name="Frace M.A."/>
            <person name="Tang K."/>
            <person name="Arrowood M.J."/>
            <person name="Moss D.M."/>
            <person name="Zhang L."/>
            <person name="Feng Y."/>
            <person name="Xiao L."/>
        </authorList>
    </citation>
    <scope>NUCLEOTIDE SEQUENCE [LARGE SCALE GENOMIC DNA]</scope>
    <source>
        <strain evidence="2 3">CHN_HEN01</strain>
    </source>
</reference>
<organism evidence="2 3">
    <name type="scientific">Cyclospora cayetanensis</name>
    <dbReference type="NCBI Taxonomy" id="88456"/>
    <lineage>
        <taxon>Eukaryota</taxon>
        <taxon>Sar</taxon>
        <taxon>Alveolata</taxon>
        <taxon>Apicomplexa</taxon>
        <taxon>Conoidasida</taxon>
        <taxon>Coccidia</taxon>
        <taxon>Eucoccidiorida</taxon>
        <taxon>Eimeriorina</taxon>
        <taxon>Eimeriidae</taxon>
        <taxon>Cyclospora</taxon>
    </lineage>
</organism>
<evidence type="ECO:0000313" key="3">
    <source>
        <dbReference type="Proteomes" id="UP000095192"/>
    </source>
</evidence>
<dbReference type="InParanoid" id="A0A1D3D2U3"/>
<accession>A0A1D3D2U3</accession>
<comment type="caution">
    <text evidence="2">The sequence shown here is derived from an EMBL/GenBank/DDBJ whole genome shotgun (WGS) entry which is preliminary data.</text>
</comment>
<evidence type="ECO:0000313" key="2">
    <source>
        <dbReference type="EMBL" id="OEH77770.1"/>
    </source>
</evidence>
<protein>
    <submittedName>
        <fullName evidence="2">Major ampullate spidroin</fullName>
    </submittedName>
</protein>
<proteinExistence type="predicted"/>
<dbReference type="VEuPathDB" id="ToxoDB:LOC34621201"/>
<sequence>MGFSSASAAEMGLSKTEYEDAVNLEKLYFLANNHDRCASCSRGCWLEGLQGVDTDALVSSLDMQRYEFLCGGCSSGKAGAKRIGSDRFSTFEVQKLLNKFGGNSSSSTRDSGGGTSSHLYRRSSSSAKAFDRRRRHGRGHSRRRDSPSPSSESPVSSDEDFSSATWPQVAPNPWTGATDAAALPGMGGLAGMGLTAAAASGQSQPTNMWMPTSTPQGLIPPGMQHIQMPPQQGGGAPMGSYGGELSQQQWRNAGTGLQLQQVMPQQSMLQQHQMQASNQLFGMQPPQQALGMGSGAVLGRPPQMMLQQQTQPNSMLQPIRPPQQQRNPFASMRGMQQVYRTPGTQQAHSTGAPLGPSFAATNPFASTTQSG</sequence>
<keyword evidence="3" id="KW-1185">Reference proteome</keyword>
<name>A0A1D3D2U3_9EIME</name>
<gene>
    <name evidence="2" type="ORF">cyc_04706</name>
</gene>